<dbReference type="Pfam" id="PF01364">
    <property type="entry name" value="Peptidase_C25"/>
    <property type="match status" value="1"/>
</dbReference>
<dbReference type="EMBL" id="JAGQHR010000152">
    <property type="protein sequence ID" value="MCA9727362.1"/>
    <property type="molecule type" value="Genomic_DNA"/>
</dbReference>
<dbReference type="Proteomes" id="UP000697710">
    <property type="component" value="Unassembled WGS sequence"/>
</dbReference>
<dbReference type="InterPro" id="IPR026444">
    <property type="entry name" value="Secre_tail"/>
</dbReference>
<dbReference type="GO" id="GO:0008234">
    <property type="term" value="F:cysteine-type peptidase activity"/>
    <property type="evidence" value="ECO:0007669"/>
    <property type="project" value="InterPro"/>
</dbReference>
<feature type="domain" description="Gingipain" evidence="1">
    <location>
        <begin position="9"/>
        <end position="353"/>
    </location>
</feature>
<dbReference type="AlphaFoldDB" id="A0A956RPF0"/>
<dbReference type="InterPro" id="IPR029030">
    <property type="entry name" value="Caspase-like_dom_sf"/>
</dbReference>
<dbReference type="SUPFAM" id="SSF52129">
    <property type="entry name" value="Caspase-like"/>
    <property type="match status" value="2"/>
</dbReference>
<feature type="non-terminal residue" evidence="2">
    <location>
        <position position="1"/>
    </location>
</feature>
<dbReference type="Gene3D" id="2.60.40.4070">
    <property type="match status" value="1"/>
</dbReference>
<protein>
    <submittedName>
        <fullName evidence="2">T9SS type A sorting domain-containing protein</fullName>
    </submittedName>
</protein>
<dbReference type="NCBIfam" id="TIGR04183">
    <property type="entry name" value="Por_Secre_tail"/>
    <property type="match status" value="1"/>
</dbReference>
<dbReference type="Gene3D" id="3.40.50.1460">
    <property type="match status" value="1"/>
</dbReference>
<name>A0A956RPF0_UNCEI</name>
<organism evidence="2 3">
    <name type="scientific">Eiseniibacteriota bacterium</name>
    <dbReference type="NCBI Taxonomy" id="2212470"/>
    <lineage>
        <taxon>Bacteria</taxon>
        <taxon>Candidatus Eiseniibacteriota</taxon>
    </lineage>
</organism>
<evidence type="ECO:0000259" key="1">
    <source>
        <dbReference type="Pfam" id="PF01364"/>
    </source>
</evidence>
<comment type="caution">
    <text evidence="2">The sequence shown here is derived from an EMBL/GenBank/DDBJ whole genome shotgun (WGS) entry which is preliminary data.</text>
</comment>
<gene>
    <name evidence="2" type="ORF">KC729_06740</name>
</gene>
<proteinExistence type="predicted"/>
<reference evidence="2" key="1">
    <citation type="submission" date="2020-04" db="EMBL/GenBank/DDBJ databases">
        <authorList>
            <person name="Zhang T."/>
        </authorList>
    </citation>
    <scope>NUCLEOTIDE SEQUENCE</scope>
    <source>
        <strain evidence="2">HKST-UBA01</strain>
    </source>
</reference>
<evidence type="ECO:0000313" key="2">
    <source>
        <dbReference type="EMBL" id="MCA9727362.1"/>
    </source>
</evidence>
<reference evidence="2" key="2">
    <citation type="journal article" date="2021" name="Microbiome">
        <title>Successional dynamics and alternative stable states in a saline activated sludge microbial community over 9 years.</title>
        <authorList>
            <person name="Wang Y."/>
            <person name="Ye J."/>
            <person name="Ju F."/>
            <person name="Liu L."/>
            <person name="Boyd J.A."/>
            <person name="Deng Y."/>
            <person name="Parks D.H."/>
            <person name="Jiang X."/>
            <person name="Yin X."/>
            <person name="Woodcroft B.J."/>
            <person name="Tyson G.W."/>
            <person name="Hugenholtz P."/>
            <person name="Polz M.F."/>
            <person name="Zhang T."/>
        </authorList>
    </citation>
    <scope>NUCLEOTIDE SEQUENCE</scope>
    <source>
        <strain evidence="2">HKST-UBA01</strain>
    </source>
</reference>
<dbReference type="GO" id="GO:0006508">
    <property type="term" value="P:proteolysis"/>
    <property type="evidence" value="ECO:0007669"/>
    <property type="project" value="InterPro"/>
</dbReference>
<accession>A0A956RPF0</accession>
<sequence>SSLGPELVSSDVWYVDNLTGEGEQMDFLFDMHVGRLPVGNQTELTNVISKILAYESFRDTDQWRNRGLTMADDQFSSRISFSEDYRYRSDESVFVRAGRLTRDIVRESAFADFAADSFYLYCYLDTIPCLERCIPINEAPDCHDLICPVNDWGCGTSAINTAPIDEIMTINRVSDEIHLPERLWNRMSQGYLFVMFNSHANWGLATHERVWWDSRAVGRNDSEQLQNVGKPFIFFGFGCHMAEFSSAIEASFRRGDCLAEKMMFVDQGRGAVAAIASTAYEWLSANAWFQEAVTRSWFLDPPLDDEGHASFFLGDLIDGGKLELQRIATQRNQPDYGIAQSGTYVLLGDPTMPVDFAPPRVSRVEVNGEPWTTGTPLVAAESDSALIEVWLRDETWVQSVVVLEGGTEIDPSRYQVVQDPEHPEDSRFAILRYRAPIDVPLADYQVEVRGQDRNGRNRTVAFPVTLSSVFEIRRPEGWIALRSGDFISVGDSVRVTMDSPVPREATDFGLFLEDTELSGNPEPMDVDGRVWRLRGEIPFVKSSGTAALNARVVRRDGTGTARREVAVQGSAGSGEVDLTDVYNFPNPFTDETRFFYFLNGLGRSAHVQVYTLRGQRIFEADGTARAGENAITWDGRDLDGDPVANGVYFYKLEVDAGDGRKLSRIERLARVR</sequence>
<evidence type="ECO:0000313" key="3">
    <source>
        <dbReference type="Proteomes" id="UP000697710"/>
    </source>
</evidence>
<dbReference type="InterPro" id="IPR001769">
    <property type="entry name" value="Gingipain"/>
</dbReference>